<sequence>MAAPSTALSTTSTSHSLDNDKDEYLTSKLEEDSGDSFFRELAIELGQDLPDGNVMSIKLGDSRFAVGKKNEQIYAFKDFDNKCIRYFKFICTRGIPMLMSHLERTEYPHNTFNPVELPFSEDDKDPARMQFMIVSDIGPAVEDV</sequence>
<dbReference type="EMBL" id="MN448280">
    <property type="protein sequence ID" value="QFG74133.1"/>
    <property type="molecule type" value="Genomic_DNA"/>
</dbReference>
<feature type="compositionally biased region" description="Low complexity" evidence="1">
    <location>
        <begin position="1"/>
        <end position="14"/>
    </location>
</feature>
<name>A0A5J6VJW8_9VIRU</name>
<accession>A0A5J6VJW8</accession>
<evidence type="ECO:0000256" key="1">
    <source>
        <dbReference type="SAM" id="MobiDB-lite"/>
    </source>
</evidence>
<proteinExistence type="predicted"/>
<feature type="region of interest" description="Disordered" evidence="1">
    <location>
        <begin position="1"/>
        <end position="24"/>
    </location>
</feature>
<organism evidence="2">
    <name type="scientific">Megaviridae environmental sample</name>
    <dbReference type="NCBI Taxonomy" id="1737588"/>
    <lineage>
        <taxon>Viruses</taxon>
        <taxon>Varidnaviria</taxon>
        <taxon>Bamfordvirae</taxon>
        <taxon>Nucleocytoviricota</taxon>
        <taxon>Megaviricetes</taxon>
        <taxon>Imitervirales</taxon>
        <taxon>Mimiviridae</taxon>
        <taxon>environmental samples</taxon>
    </lineage>
</organism>
<evidence type="ECO:0000313" key="2">
    <source>
        <dbReference type="EMBL" id="QFG74133.1"/>
    </source>
</evidence>
<reference evidence="2" key="1">
    <citation type="journal article" date="2019" name="Philos. Trans. R. Soc. Lond., B, Biol. Sci.">
        <title>Targeted metagenomic recovery of four divergent viruses reveals shared and distinctive characteristics of giant viruses of marine eukaryotes.</title>
        <authorList>
            <person name="Needham D.M."/>
            <person name="Poirier C."/>
            <person name="Hehenberger E."/>
            <person name="Jimenez V."/>
            <person name="Swalwell J.E."/>
            <person name="Santoro A.E."/>
            <person name="Worden A.Z."/>
        </authorList>
    </citation>
    <scope>NUCLEOTIDE SEQUENCE</scope>
    <source>
        <strain evidence="2">OPacV-662</strain>
    </source>
</reference>
<protein>
    <submittedName>
        <fullName evidence="2">Uncharacterized protein</fullName>
    </submittedName>
</protein>